<dbReference type="PANTHER" id="PTHR12669:SF12">
    <property type="entry name" value="EUKARYOTIC TRANSLATION INITIATION FACTOR 4E-BINDING PROTEIN"/>
    <property type="match status" value="1"/>
</dbReference>
<dbReference type="InParanoid" id="A0A6P8H5T2"/>
<feature type="region of interest" description="Disordered" evidence="4">
    <location>
        <begin position="64"/>
        <end position="114"/>
    </location>
</feature>
<keyword evidence="5" id="KW-1185">Reference proteome</keyword>
<evidence type="ECO:0000256" key="4">
    <source>
        <dbReference type="SAM" id="MobiDB-lite"/>
    </source>
</evidence>
<evidence type="ECO:0000256" key="3">
    <source>
        <dbReference type="ARBA" id="ARBA00023193"/>
    </source>
</evidence>
<keyword evidence="3" id="KW-0652">Protein synthesis inhibitor</keyword>
<dbReference type="RefSeq" id="XP_031551734.1">
    <property type="nucleotide sequence ID" value="XM_031695874.1"/>
</dbReference>
<proteinExistence type="inferred from homology"/>
<keyword evidence="2" id="KW-0810">Translation regulation</keyword>
<reference evidence="6" key="1">
    <citation type="submission" date="2025-08" db="UniProtKB">
        <authorList>
            <consortium name="RefSeq"/>
        </authorList>
    </citation>
    <scope>IDENTIFICATION</scope>
    <source>
        <tissue evidence="6">Tentacle</tissue>
    </source>
</reference>
<feature type="region of interest" description="Disordered" evidence="4">
    <location>
        <begin position="1"/>
        <end position="47"/>
    </location>
</feature>
<dbReference type="GO" id="GO:0008190">
    <property type="term" value="F:eukaryotic initiation factor 4E binding"/>
    <property type="evidence" value="ECO:0007669"/>
    <property type="project" value="InterPro"/>
</dbReference>
<protein>
    <submittedName>
        <fullName evidence="6">Eukaryotic translation initiation factor 4E-binding protein 1-like</fullName>
    </submittedName>
</protein>
<gene>
    <name evidence="6" type="primary">LOC116289002</name>
</gene>
<evidence type="ECO:0000313" key="6">
    <source>
        <dbReference type="RefSeq" id="XP_031551734.1"/>
    </source>
</evidence>
<dbReference type="GO" id="GO:0045947">
    <property type="term" value="P:negative regulation of translational initiation"/>
    <property type="evidence" value="ECO:0007669"/>
    <property type="project" value="InterPro"/>
</dbReference>
<dbReference type="OrthoDB" id="19729at2759"/>
<dbReference type="InterPro" id="IPR008606">
    <property type="entry name" value="EIF4EBP"/>
</dbReference>
<dbReference type="Proteomes" id="UP000515163">
    <property type="component" value="Unplaced"/>
</dbReference>
<organism evidence="5 6">
    <name type="scientific">Actinia tenebrosa</name>
    <name type="common">Australian red waratah sea anemone</name>
    <dbReference type="NCBI Taxonomy" id="6105"/>
    <lineage>
        <taxon>Eukaryota</taxon>
        <taxon>Metazoa</taxon>
        <taxon>Cnidaria</taxon>
        <taxon>Anthozoa</taxon>
        <taxon>Hexacorallia</taxon>
        <taxon>Actiniaria</taxon>
        <taxon>Actiniidae</taxon>
        <taxon>Actinia</taxon>
    </lineage>
</organism>
<evidence type="ECO:0000256" key="2">
    <source>
        <dbReference type="ARBA" id="ARBA00022845"/>
    </source>
</evidence>
<evidence type="ECO:0000256" key="1">
    <source>
        <dbReference type="ARBA" id="ARBA00005480"/>
    </source>
</evidence>
<evidence type="ECO:0000313" key="5">
    <source>
        <dbReference type="Proteomes" id="UP000515163"/>
    </source>
</evidence>
<accession>A0A6P8H5T2</accession>
<dbReference type="GO" id="GO:0005737">
    <property type="term" value="C:cytoplasm"/>
    <property type="evidence" value="ECO:0007669"/>
    <property type="project" value="TreeGrafter"/>
</dbReference>
<comment type="similarity">
    <text evidence="1">Belongs to the eIF4E-binding protein family.</text>
</comment>
<dbReference type="GeneID" id="116289002"/>
<dbReference type="FunCoup" id="A0A6P8H5T2">
    <property type="interactions" value="804"/>
</dbReference>
<sequence>MNGISTASTTPLSRAIPSRRIPVHDPSQMPMDYSTTPGGTIYSTTPGGTRIIYDRKFLMELRNSPLSNTPPANLPFIPGVTSEDNAKPEENVKPASLPERKPDSGDEPQFQMEI</sequence>
<dbReference type="AlphaFoldDB" id="A0A6P8H5T2"/>
<dbReference type="PANTHER" id="PTHR12669">
    <property type="entry name" value="EUKARYOTIC TRANSLATION INITIATION FACTOR 4E-BINDING PROTEIN"/>
    <property type="match status" value="1"/>
</dbReference>
<dbReference type="KEGG" id="aten:116289002"/>
<feature type="compositionally biased region" description="Polar residues" evidence="4">
    <location>
        <begin position="1"/>
        <end position="12"/>
    </location>
</feature>
<dbReference type="Pfam" id="PF05456">
    <property type="entry name" value="eIF_4EBP"/>
    <property type="match status" value="1"/>
</dbReference>
<feature type="compositionally biased region" description="Basic and acidic residues" evidence="4">
    <location>
        <begin position="84"/>
        <end position="104"/>
    </location>
</feature>
<feature type="compositionally biased region" description="Polar residues" evidence="4">
    <location>
        <begin position="33"/>
        <end position="47"/>
    </location>
</feature>
<name>A0A6P8H5T2_ACTTE</name>